<evidence type="ECO:0000313" key="2">
    <source>
        <dbReference type="EMBL" id="OLP94528.1"/>
    </source>
</evidence>
<gene>
    <name evidence="2" type="ORF">AK812_SmicGene23417</name>
</gene>
<comment type="caution">
    <text evidence="2">The sequence shown here is derived from an EMBL/GenBank/DDBJ whole genome shotgun (WGS) entry which is preliminary data.</text>
</comment>
<feature type="compositionally biased region" description="Low complexity" evidence="1">
    <location>
        <begin position="54"/>
        <end position="65"/>
    </location>
</feature>
<dbReference type="OrthoDB" id="10316624at2759"/>
<proteinExistence type="predicted"/>
<accession>A0A1Q9DH71</accession>
<sequence length="384" mass="40905">MIRVEGLGHSQDPIVNKARRLREAALAKQGRTPATPNTGEAATSSSHPPHGEPQTAAAATSAQQAEVEGSPTADPASTGESEETWHVVDPAPEDADNCEMEGRPQAEPRGPTPSILETAHSTPTQPAASTATTAAEPANSSSRGTERLRSWQHVEQSLVEICSIARPGSREIQAQAEHALLNLLVDTQTAEELSADSPDLGGQPPQQGMAVTAAAAVQGLRSLRSLATTSSANPNVALSYAHVAPHVAVIVTWLNTMASGDVRIHAQLPPLLTPLREILNMILEGTMCAVDMDGGQAQMSQRGAPSSAEQIDCYQVDSWPPETLQPFQDLAMQLGTQCETTEVQFFQKVRSHLLLIPASEPYVKMVIVAGMQKQQIRDDPKQDQ</sequence>
<feature type="compositionally biased region" description="Low complexity" evidence="1">
    <location>
        <begin position="118"/>
        <end position="142"/>
    </location>
</feature>
<dbReference type="AlphaFoldDB" id="A0A1Q9DH71"/>
<protein>
    <submittedName>
        <fullName evidence="2">Uncharacterized protein</fullName>
    </submittedName>
</protein>
<feature type="region of interest" description="Disordered" evidence="1">
    <location>
        <begin position="1"/>
        <end position="149"/>
    </location>
</feature>
<keyword evidence="3" id="KW-1185">Reference proteome</keyword>
<reference evidence="2 3" key="1">
    <citation type="submission" date="2016-02" db="EMBL/GenBank/DDBJ databases">
        <title>Genome analysis of coral dinoflagellate symbionts highlights evolutionary adaptations to a symbiotic lifestyle.</title>
        <authorList>
            <person name="Aranda M."/>
            <person name="Li Y."/>
            <person name="Liew Y.J."/>
            <person name="Baumgarten S."/>
            <person name="Simakov O."/>
            <person name="Wilson M."/>
            <person name="Piel J."/>
            <person name="Ashoor H."/>
            <person name="Bougouffa S."/>
            <person name="Bajic V.B."/>
            <person name="Ryu T."/>
            <person name="Ravasi T."/>
            <person name="Bayer T."/>
            <person name="Micklem G."/>
            <person name="Kim H."/>
            <person name="Bhak J."/>
            <person name="Lajeunesse T.C."/>
            <person name="Voolstra C.R."/>
        </authorList>
    </citation>
    <scope>NUCLEOTIDE SEQUENCE [LARGE SCALE GENOMIC DNA]</scope>
    <source>
        <strain evidence="2 3">CCMP2467</strain>
    </source>
</reference>
<feature type="compositionally biased region" description="Polar residues" evidence="1">
    <location>
        <begin position="32"/>
        <end position="47"/>
    </location>
</feature>
<evidence type="ECO:0000313" key="3">
    <source>
        <dbReference type="Proteomes" id="UP000186817"/>
    </source>
</evidence>
<name>A0A1Q9DH71_SYMMI</name>
<dbReference type="EMBL" id="LSRX01000538">
    <property type="protein sequence ID" value="OLP94528.1"/>
    <property type="molecule type" value="Genomic_DNA"/>
</dbReference>
<evidence type="ECO:0000256" key="1">
    <source>
        <dbReference type="SAM" id="MobiDB-lite"/>
    </source>
</evidence>
<organism evidence="2 3">
    <name type="scientific">Symbiodinium microadriaticum</name>
    <name type="common">Dinoflagellate</name>
    <name type="synonym">Zooxanthella microadriatica</name>
    <dbReference type="NCBI Taxonomy" id="2951"/>
    <lineage>
        <taxon>Eukaryota</taxon>
        <taxon>Sar</taxon>
        <taxon>Alveolata</taxon>
        <taxon>Dinophyceae</taxon>
        <taxon>Suessiales</taxon>
        <taxon>Symbiodiniaceae</taxon>
        <taxon>Symbiodinium</taxon>
    </lineage>
</organism>
<dbReference type="Proteomes" id="UP000186817">
    <property type="component" value="Unassembled WGS sequence"/>
</dbReference>